<accession>A0AAP0BE23</accession>
<proteinExistence type="predicted"/>
<protein>
    <submittedName>
        <fullName evidence="1">Uncharacterized protein</fullName>
    </submittedName>
</protein>
<evidence type="ECO:0000313" key="1">
    <source>
        <dbReference type="EMBL" id="KAK8936162.1"/>
    </source>
</evidence>
<sequence>MKTSYDIENHSFQDSMFPFVKESVEVSIRRFIEQGFTKDKVKDVPFVKLFPEMESQVAAMERAAKGKESVEVAIGHFIDDGIAKEEVDKVPFLQLFPEQEEKVVDLERVVKGKAVNYE</sequence>
<dbReference type="AlphaFoldDB" id="A0AAP0BE23"/>
<keyword evidence="2" id="KW-1185">Reference proteome</keyword>
<gene>
    <name evidence="1" type="ORF">KSP39_PZI012837</name>
</gene>
<dbReference type="Proteomes" id="UP001418222">
    <property type="component" value="Unassembled WGS sequence"/>
</dbReference>
<organism evidence="1 2">
    <name type="scientific">Platanthera zijinensis</name>
    <dbReference type="NCBI Taxonomy" id="2320716"/>
    <lineage>
        <taxon>Eukaryota</taxon>
        <taxon>Viridiplantae</taxon>
        <taxon>Streptophyta</taxon>
        <taxon>Embryophyta</taxon>
        <taxon>Tracheophyta</taxon>
        <taxon>Spermatophyta</taxon>
        <taxon>Magnoliopsida</taxon>
        <taxon>Liliopsida</taxon>
        <taxon>Asparagales</taxon>
        <taxon>Orchidaceae</taxon>
        <taxon>Orchidoideae</taxon>
        <taxon>Orchideae</taxon>
        <taxon>Orchidinae</taxon>
        <taxon>Platanthera</taxon>
    </lineage>
</organism>
<dbReference type="EMBL" id="JBBWWQ010000011">
    <property type="protein sequence ID" value="KAK8936162.1"/>
    <property type="molecule type" value="Genomic_DNA"/>
</dbReference>
<comment type="caution">
    <text evidence="1">The sequence shown here is derived from an EMBL/GenBank/DDBJ whole genome shotgun (WGS) entry which is preliminary data.</text>
</comment>
<reference evidence="1 2" key="1">
    <citation type="journal article" date="2022" name="Nat. Plants">
        <title>Genomes of leafy and leafless Platanthera orchids illuminate the evolution of mycoheterotrophy.</title>
        <authorList>
            <person name="Li M.H."/>
            <person name="Liu K.W."/>
            <person name="Li Z."/>
            <person name="Lu H.C."/>
            <person name="Ye Q.L."/>
            <person name="Zhang D."/>
            <person name="Wang J.Y."/>
            <person name="Li Y.F."/>
            <person name="Zhong Z.M."/>
            <person name="Liu X."/>
            <person name="Yu X."/>
            <person name="Liu D.K."/>
            <person name="Tu X.D."/>
            <person name="Liu B."/>
            <person name="Hao Y."/>
            <person name="Liao X.Y."/>
            <person name="Jiang Y.T."/>
            <person name="Sun W.H."/>
            <person name="Chen J."/>
            <person name="Chen Y.Q."/>
            <person name="Ai Y."/>
            <person name="Zhai J.W."/>
            <person name="Wu S.S."/>
            <person name="Zhou Z."/>
            <person name="Hsiao Y.Y."/>
            <person name="Wu W.L."/>
            <person name="Chen Y.Y."/>
            <person name="Lin Y.F."/>
            <person name="Hsu J.L."/>
            <person name="Li C.Y."/>
            <person name="Wang Z.W."/>
            <person name="Zhao X."/>
            <person name="Zhong W.Y."/>
            <person name="Ma X.K."/>
            <person name="Ma L."/>
            <person name="Huang J."/>
            <person name="Chen G.Z."/>
            <person name="Huang M.Z."/>
            <person name="Huang L."/>
            <person name="Peng D.H."/>
            <person name="Luo Y.B."/>
            <person name="Zou S.Q."/>
            <person name="Chen S.P."/>
            <person name="Lan S."/>
            <person name="Tsai W.C."/>
            <person name="Van de Peer Y."/>
            <person name="Liu Z.J."/>
        </authorList>
    </citation>
    <scope>NUCLEOTIDE SEQUENCE [LARGE SCALE GENOMIC DNA]</scope>
    <source>
        <strain evidence="1">Lor287</strain>
    </source>
</reference>
<name>A0AAP0BE23_9ASPA</name>
<evidence type="ECO:0000313" key="2">
    <source>
        <dbReference type="Proteomes" id="UP001418222"/>
    </source>
</evidence>